<evidence type="ECO:0000259" key="1">
    <source>
        <dbReference type="Pfam" id="PF06745"/>
    </source>
</evidence>
<proteinExistence type="predicted"/>
<dbReference type="InterPro" id="IPR027417">
    <property type="entry name" value="P-loop_NTPase"/>
</dbReference>
<reference evidence="2" key="1">
    <citation type="submission" date="2013-08" db="EMBL/GenBank/DDBJ databases">
        <authorList>
            <person name="Mendez C."/>
            <person name="Richter M."/>
            <person name="Ferrer M."/>
            <person name="Sanchez J."/>
        </authorList>
    </citation>
    <scope>NUCLEOTIDE SEQUENCE</scope>
</reference>
<accession>T0Y1P2</accession>
<dbReference type="Pfam" id="PF06745">
    <property type="entry name" value="ATPase"/>
    <property type="match status" value="1"/>
</dbReference>
<dbReference type="Gene3D" id="3.40.50.300">
    <property type="entry name" value="P-loop containing nucleotide triphosphate hydrolases"/>
    <property type="match status" value="1"/>
</dbReference>
<protein>
    <recommendedName>
        <fullName evidence="1">KaiC-like domain-containing protein</fullName>
    </recommendedName>
</protein>
<dbReference type="InterPro" id="IPR014774">
    <property type="entry name" value="KaiC-like_dom"/>
</dbReference>
<comment type="caution">
    <text evidence="2">The sequence shown here is derived from an EMBL/GenBank/DDBJ whole genome shotgun (WGS) entry which is preliminary data.</text>
</comment>
<dbReference type="AlphaFoldDB" id="T0Y1P2"/>
<reference evidence="2" key="2">
    <citation type="journal article" date="2014" name="ISME J.">
        <title>Microbial stratification in low pH oxic and suboxic macroscopic growths along an acid mine drainage.</title>
        <authorList>
            <person name="Mendez-Garcia C."/>
            <person name="Mesa V."/>
            <person name="Sprenger R.R."/>
            <person name="Richter M."/>
            <person name="Diez M.S."/>
            <person name="Solano J."/>
            <person name="Bargiela R."/>
            <person name="Golyshina O.V."/>
            <person name="Manteca A."/>
            <person name="Ramos J.L."/>
            <person name="Gallego J.R."/>
            <person name="Llorente I."/>
            <person name="Martins Dos Santos V.A."/>
            <person name="Jensen O.N."/>
            <person name="Pelaez A.I."/>
            <person name="Sanchez J."/>
            <person name="Ferrer M."/>
        </authorList>
    </citation>
    <scope>NUCLEOTIDE SEQUENCE</scope>
</reference>
<gene>
    <name evidence="2" type="ORF">B2A_14679</name>
</gene>
<feature type="domain" description="KaiC-like" evidence="1">
    <location>
        <begin position="46"/>
        <end position="190"/>
    </location>
</feature>
<evidence type="ECO:0000313" key="2">
    <source>
        <dbReference type="EMBL" id="EQD29001.1"/>
    </source>
</evidence>
<sequence length="193" mass="21501">MPLDIGERLRSLPGGSAVTLKLDPREYADHYFAVLNATLRDVGSETNAHTIYVTVTNPASFVWSLAQALDVPRDRISFIDAISHIMMNYGGALPNATYIESPRALESIMLRVEYLLRKFPHPRSIVVIDSVNSLSIHNPPDLLSEFFHILINMLKTRQVLTVVLQTADEEASSVEAMLNLVVDETIDVARAEK</sequence>
<name>T0Y1P2_9ZZZZ</name>
<dbReference type="EMBL" id="AUZZ01010666">
    <property type="protein sequence ID" value="EQD29001.1"/>
    <property type="molecule type" value="Genomic_DNA"/>
</dbReference>
<organism evidence="2">
    <name type="scientific">mine drainage metagenome</name>
    <dbReference type="NCBI Taxonomy" id="410659"/>
    <lineage>
        <taxon>unclassified sequences</taxon>
        <taxon>metagenomes</taxon>
        <taxon>ecological metagenomes</taxon>
    </lineage>
</organism>